<evidence type="ECO:0000256" key="3">
    <source>
        <dbReference type="ARBA" id="ARBA00023125"/>
    </source>
</evidence>
<dbReference type="InterPro" id="IPR036388">
    <property type="entry name" value="WH-like_DNA-bd_sf"/>
</dbReference>
<name>A0A7C3C9Y5_9PROT</name>
<dbReference type="EMBL" id="DRMN01000367">
    <property type="protein sequence ID" value="HFB55386.1"/>
    <property type="molecule type" value="Genomic_DNA"/>
</dbReference>
<dbReference type="Proteomes" id="UP000886042">
    <property type="component" value="Unassembled WGS sequence"/>
</dbReference>
<dbReference type="InterPro" id="IPR005650">
    <property type="entry name" value="BlaI_family"/>
</dbReference>
<gene>
    <name evidence="5" type="ORF">ENJ46_05625</name>
</gene>
<evidence type="ECO:0000256" key="1">
    <source>
        <dbReference type="ARBA" id="ARBA00011046"/>
    </source>
</evidence>
<comment type="caution">
    <text evidence="5">The sequence shown here is derived from an EMBL/GenBank/DDBJ whole genome shotgun (WGS) entry which is preliminary data.</text>
</comment>
<dbReference type="Gene3D" id="1.10.10.10">
    <property type="entry name" value="Winged helix-like DNA-binding domain superfamily/Winged helix DNA-binding domain"/>
    <property type="match status" value="1"/>
</dbReference>
<dbReference type="InterPro" id="IPR036390">
    <property type="entry name" value="WH_DNA-bd_sf"/>
</dbReference>
<keyword evidence="2" id="KW-0805">Transcription regulation</keyword>
<dbReference type="GO" id="GO:0003677">
    <property type="term" value="F:DNA binding"/>
    <property type="evidence" value="ECO:0007669"/>
    <property type="project" value="UniProtKB-KW"/>
</dbReference>
<accession>A0A7C3C9Y5</accession>
<protein>
    <submittedName>
        <fullName evidence="5">BlaI/MecI/CopY family transcriptional regulator</fullName>
    </submittedName>
</protein>
<comment type="similarity">
    <text evidence="1">Belongs to the BlaI transcriptional regulatory family.</text>
</comment>
<dbReference type="Pfam" id="PF03965">
    <property type="entry name" value="Penicillinase_R"/>
    <property type="match status" value="1"/>
</dbReference>
<evidence type="ECO:0000256" key="4">
    <source>
        <dbReference type="ARBA" id="ARBA00023163"/>
    </source>
</evidence>
<keyword evidence="4" id="KW-0804">Transcription</keyword>
<evidence type="ECO:0000313" key="5">
    <source>
        <dbReference type="EMBL" id="HFB55386.1"/>
    </source>
</evidence>
<dbReference type="GO" id="GO:0045892">
    <property type="term" value="P:negative regulation of DNA-templated transcription"/>
    <property type="evidence" value="ECO:0007669"/>
    <property type="project" value="InterPro"/>
</dbReference>
<evidence type="ECO:0000256" key="2">
    <source>
        <dbReference type="ARBA" id="ARBA00023015"/>
    </source>
</evidence>
<keyword evidence="3" id="KW-0238">DNA-binding</keyword>
<reference evidence="5" key="1">
    <citation type="journal article" date="2020" name="mSystems">
        <title>Genome- and Community-Level Interaction Insights into Carbon Utilization and Element Cycling Functions of Hydrothermarchaeota in Hydrothermal Sediment.</title>
        <authorList>
            <person name="Zhou Z."/>
            <person name="Liu Y."/>
            <person name="Xu W."/>
            <person name="Pan J."/>
            <person name="Luo Z.H."/>
            <person name="Li M."/>
        </authorList>
    </citation>
    <scope>NUCLEOTIDE SEQUENCE [LARGE SCALE GENOMIC DNA]</scope>
    <source>
        <strain evidence="5">HyVt-489</strain>
    </source>
</reference>
<organism evidence="5">
    <name type="scientific">Hellea balneolensis</name>
    <dbReference type="NCBI Taxonomy" id="287478"/>
    <lineage>
        <taxon>Bacteria</taxon>
        <taxon>Pseudomonadati</taxon>
        <taxon>Pseudomonadota</taxon>
        <taxon>Alphaproteobacteria</taxon>
        <taxon>Maricaulales</taxon>
        <taxon>Robiginitomaculaceae</taxon>
        <taxon>Hellea</taxon>
    </lineage>
</organism>
<proteinExistence type="inferred from homology"/>
<dbReference type="AlphaFoldDB" id="A0A7C3C9Y5"/>
<dbReference type="SUPFAM" id="SSF46785">
    <property type="entry name" value="Winged helix' DNA-binding domain"/>
    <property type="match status" value="1"/>
</dbReference>
<sequence length="136" mass="15013">MSEKSQDKKPSNAEVEILQILWDRQPCSVRTIHEDIAQYKDVGYTTILKQIQRMTDKNLVSRSPGAGKSFLYSAVEPEQATQSKLLGRLLKSAFRGNVNELVMHALGDANPSDAELDAIKNFIANIENKDHSGGAA</sequence>